<name>A0A5N6L4K4_9ROSI</name>
<gene>
    <name evidence="1" type="ORF">FH972_026627</name>
</gene>
<dbReference type="EMBL" id="VIBQ01000101">
    <property type="protein sequence ID" value="KAB8766467.1"/>
    <property type="molecule type" value="Genomic_DNA"/>
</dbReference>
<sequence>MTDIRTGKCRARVQLMTGAGVYLATDDVLRKPKWSLVCGGAASDDDGLQRTAGIQSRFRYPAVFEKLPSLRALREQAFICYLIQCPYVTHSSIPSLLLLGGVLDISESKLQG</sequence>
<protein>
    <submittedName>
        <fullName evidence="1">Uncharacterized protein</fullName>
    </submittedName>
</protein>
<comment type="caution">
    <text evidence="1">The sequence shown here is derived from an EMBL/GenBank/DDBJ whole genome shotgun (WGS) entry which is preliminary data.</text>
</comment>
<evidence type="ECO:0000313" key="1">
    <source>
        <dbReference type="EMBL" id="KAB8766467.1"/>
    </source>
</evidence>
<dbReference type="Proteomes" id="UP000327013">
    <property type="component" value="Unassembled WGS sequence"/>
</dbReference>
<evidence type="ECO:0000313" key="2">
    <source>
        <dbReference type="Proteomes" id="UP000327013"/>
    </source>
</evidence>
<dbReference type="AlphaFoldDB" id="A0A5N6L4K4"/>
<reference evidence="1 2" key="1">
    <citation type="submission" date="2019-06" db="EMBL/GenBank/DDBJ databases">
        <title>A chromosomal-level reference genome of Carpinus fangiana (Coryloideae, Betulaceae).</title>
        <authorList>
            <person name="Yang X."/>
            <person name="Wang Z."/>
            <person name="Zhang L."/>
            <person name="Hao G."/>
            <person name="Liu J."/>
            <person name="Yang Y."/>
        </authorList>
    </citation>
    <scope>NUCLEOTIDE SEQUENCE [LARGE SCALE GENOMIC DNA]</scope>
    <source>
        <strain evidence="1">Cfa_2016G</strain>
        <tissue evidence="1">Leaf</tissue>
    </source>
</reference>
<organism evidence="1 2">
    <name type="scientific">Carpinus fangiana</name>
    <dbReference type="NCBI Taxonomy" id="176857"/>
    <lineage>
        <taxon>Eukaryota</taxon>
        <taxon>Viridiplantae</taxon>
        <taxon>Streptophyta</taxon>
        <taxon>Embryophyta</taxon>
        <taxon>Tracheophyta</taxon>
        <taxon>Spermatophyta</taxon>
        <taxon>Magnoliopsida</taxon>
        <taxon>eudicotyledons</taxon>
        <taxon>Gunneridae</taxon>
        <taxon>Pentapetalae</taxon>
        <taxon>rosids</taxon>
        <taxon>fabids</taxon>
        <taxon>Fagales</taxon>
        <taxon>Betulaceae</taxon>
        <taxon>Carpinus</taxon>
    </lineage>
</organism>
<proteinExistence type="predicted"/>
<keyword evidence="2" id="KW-1185">Reference proteome</keyword>
<accession>A0A5N6L4K4</accession>